<protein>
    <submittedName>
        <fullName evidence="2">RNA-directed DNA polymerase-like protein</fullName>
    </submittedName>
</protein>
<feature type="domain" description="Reverse transcriptase" evidence="1">
    <location>
        <begin position="1"/>
        <end position="108"/>
    </location>
</feature>
<comment type="caution">
    <text evidence="2">The sequence shown here is derived from an EMBL/GenBank/DDBJ whole genome shotgun (WGS) entry which is preliminary data.</text>
</comment>
<name>A0A5B6WT12_9ROSI</name>
<keyword evidence="3" id="KW-1185">Reference proteome</keyword>
<dbReference type="InterPro" id="IPR000477">
    <property type="entry name" value="RT_dom"/>
</dbReference>
<dbReference type="InterPro" id="IPR043502">
    <property type="entry name" value="DNA/RNA_pol_sf"/>
</dbReference>
<dbReference type="SUPFAM" id="SSF56672">
    <property type="entry name" value="DNA/RNA polymerases"/>
    <property type="match status" value="1"/>
</dbReference>
<accession>A0A5B6WT12</accession>
<dbReference type="FunFam" id="3.30.70.270:FF:000020">
    <property type="entry name" value="Transposon Tf2-6 polyprotein-like Protein"/>
    <property type="match status" value="1"/>
</dbReference>
<evidence type="ECO:0000259" key="1">
    <source>
        <dbReference type="Pfam" id="PF00078"/>
    </source>
</evidence>
<dbReference type="Proteomes" id="UP000325315">
    <property type="component" value="Unassembled WGS sequence"/>
</dbReference>
<dbReference type="EMBL" id="SMMG02000002">
    <property type="protein sequence ID" value="KAA3483962.1"/>
    <property type="molecule type" value="Genomic_DNA"/>
</dbReference>
<evidence type="ECO:0000313" key="3">
    <source>
        <dbReference type="Proteomes" id="UP000325315"/>
    </source>
</evidence>
<dbReference type="OrthoDB" id="1691035at2759"/>
<dbReference type="InterPro" id="IPR050951">
    <property type="entry name" value="Retrovirus_Pol_polyprotein"/>
</dbReference>
<dbReference type="GO" id="GO:0003964">
    <property type="term" value="F:RNA-directed DNA polymerase activity"/>
    <property type="evidence" value="ECO:0007669"/>
    <property type="project" value="UniProtKB-KW"/>
</dbReference>
<dbReference type="CDD" id="cd01647">
    <property type="entry name" value="RT_LTR"/>
    <property type="match status" value="1"/>
</dbReference>
<dbReference type="PANTHER" id="PTHR37984">
    <property type="entry name" value="PROTEIN CBG26694"/>
    <property type="match status" value="1"/>
</dbReference>
<organism evidence="2 3">
    <name type="scientific">Gossypium australe</name>
    <dbReference type="NCBI Taxonomy" id="47621"/>
    <lineage>
        <taxon>Eukaryota</taxon>
        <taxon>Viridiplantae</taxon>
        <taxon>Streptophyta</taxon>
        <taxon>Embryophyta</taxon>
        <taxon>Tracheophyta</taxon>
        <taxon>Spermatophyta</taxon>
        <taxon>Magnoliopsida</taxon>
        <taxon>eudicotyledons</taxon>
        <taxon>Gunneridae</taxon>
        <taxon>Pentapetalae</taxon>
        <taxon>rosids</taxon>
        <taxon>malvids</taxon>
        <taxon>Malvales</taxon>
        <taxon>Malvaceae</taxon>
        <taxon>Malvoideae</taxon>
        <taxon>Gossypium</taxon>
    </lineage>
</organism>
<dbReference type="PANTHER" id="PTHR37984:SF5">
    <property type="entry name" value="PROTEIN NYNRIN-LIKE"/>
    <property type="match status" value="1"/>
</dbReference>
<dbReference type="Gene3D" id="3.30.70.270">
    <property type="match status" value="2"/>
</dbReference>
<reference evidence="2" key="1">
    <citation type="submission" date="2019-08" db="EMBL/GenBank/DDBJ databases">
        <authorList>
            <person name="Liu F."/>
        </authorList>
    </citation>
    <scope>NUCLEOTIDE SEQUENCE [LARGE SCALE GENOMIC DNA]</scope>
    <source>
        <strain evidence="2">PA1801</strain>
        <tissue evidence="2">Leaf</tissue>
    </source>
</reference>
<evidence type="ECO:0000313" key="2">
    <source>
        <dbReference type="EMBL" id="KAA3483962.1"/>
    </source>
</evidence>
<dbReference type="Gene3D" id="3.10.10.10">
    <property type="entry name" value="HIV Type 1 Reverse Transcriptase, subunit A, domain 1"/>
    <property type="match status" value="1"/>
</dbReference>
<keyword evidence="2" id="KW-0548">Nucleotidyltransferase</keyword>
<proteinExistence type="predicted"/>
<sequence length="185" mass="22090">MFSKIDLRSGYYRMRVKDYDVMKTTFRTRYGHYEFLVIPFGLTNAPATFMDMMNRFDRFVVVFIDDILIYSKSEFEHAQHLRTLKEARFLGHVVFAEGIRVELSKISTITNWKTSKNVMEVRSFLGLVGYYRYFVKNFSMIALLMTKLLYKNVQFVWSDEYQQSFERLKKMLTEAPVLTLPKSRN</sequence>
<gene>
    <name evidence="2" type="ORF">EPI10_006083</name>
</gene>
<dbReference type="AlphaFoldDB" id="A0A5B6WT12"/>
<dbReference type="InterPro" id="IPR043128">
    <property type="entry name" value="Rev_trsase/Diguanyl_cyclase"/>
</dbReference>
<keyword evidence="2" id="KW-0808">Transferase</keyword>
<keyword evidence="2" id="KW-0695">RNA-directed DNA polymerase</keyword>
<dbReference type="Pfam" id="PF00078">
    <property type="entry name" value="RVT_1"/>
    <property type="match status" value="1"/>
</dbReference>